<name>A0A9N8VCT2_9GLOM</name>
<evidence type="ECO:0000256" key="3">
    <source>
        <dbReference type="ARBA" id="ARBA00022771"/>
    </source>
</evidence>
<keyword evidence="1 6" id="KW-0479">Metal-binding</keyword>
<dbReference type="PRINTS" id="PR01848">
    <property type="entry name" value="U2AUXFACTOR"/>
</dbReference>
<evidence type="ECO:0000256" key="1">
    <source>
        <dbReference type="ARBA" id="ARBA00022723"/>
    </source>
</evidence>
<keyword evidence="7" id="KW-0175">Coiled coil</keyword>
<dbReference type="GO" id="GO:0008270">
    <property type="term" value="F:zinc ion binding"/>
    <property type="evidence" value="ECO:0007669"/>
    <property type="project" value="UniProtKB-KW"/>
</dbReference>
<feature type="zinc finger region" description="C3H1-type" evidence="6">
    <location>
        <begin position="188"/>
        <end position="216"/>
    </location>
</feature>
<evidence type="ECO:0000259" key="10">
    <source>
        <dbReference type="PROSITE" id="PS50103"/>
    </source>
</evidence>
<dbReference type="PROSITE" id="PS50102">
    <property type="entry name" value="RRM"/>
    <property type="match status" value="1"/>
</dbReference>
<feature type="region of interest" description="Disordered" evidence="8">
    <location>
        <begin position="164"/>
        <end position="184"/>
    </location>
</feature>
<dbReference type="SUPFAM" id="SSF54928">
    <property type="entry name" value="RNA-binding domain, RBD"/>
    <property type="match status" value="1"/>
</dbReference>
<evidence type="ECO:0000256" key="6">
    <source>
        <dbReference type="PROSITE-ProRule" id="PRU00723"/>
    </source>
</evidence>
<dbReference type="InterPro" id="IPR000571">
    <property type="entry name" value="Znf_CCCH"/>
</dbReference>
<dbReference type="InterPro" id="IPR003954">
    <property type="entry name" value="RRM_euk-type"/>
</dbReference>
<dbReference type="PROSITE" id="PS50103">
    <property type="entry name" value="ZF_C3H1"/>
    <property type="match status" value="2"/>
</dbReference>
<keyword evidence="5" id="KW-0694">RNA-binding</keyword>
<evidence type="ECO:0000313" key="11">
    <source>
        <dbReference type="EMBL" id="CAG8445799.1"/>
    </source>
</evidence>
<dbReference type="Pfam" id="PF00642">
    <property type="entry name" value="zf-CCCH"/>
    <property type="match status" value="1"/>
</dbReference>
<dbReference type="InterPro" id="IPR036855">
    <property type="entry name" value="Znf_CCCH_sf"/>
</dbReference>
<sequence>MTSSTDDVVLSSEIIEQKSPSEHNKIEFSSSPTEEKGVKDVQAKVSTNESVQTMVDLEKSTQKLPRKEWRKLKKKQRKKLVRIEGAKLRQQQQAEQEKQDALSAEVMKKLNEAVERKRNAERILWEVKERQIEKQNVERREKQEQEAKRRKIIEENWAKTVKSITTKKPKLSSDSSSNSTDSLINKEKNDERLCSFYLKTGACRYGSLCDRYHPYPEKSVTILVRNMYVGMPVQLADEENDDNLEFDDEEAERHYFEFFEDTHSEFLTYGKIVQFKVCNNFQHHLRGNVYVQYEKEEEAERALEAIRGRWYAGKQLIAEYCPVTKWKAAICGVYERNKCPKGIHCNFLHVFKNPRGLYKQADLDFEGPHRRKSGE</sequence>
<accession>A0A9N8VCT2</accession>
<dbReference type="InterPro" id="IPR009145">
    <property type="entry name" value="U2AF_small"/>
</dbReference>
<dbReference type="InterPro" id="IPR035979">
    <property type="entry name" value="RBD_domain_sf"/>
</dbReference>
<proteinExistence type="predicted"/>
<feature type="domain" description="C3H1-type" evidence="10">
    <location>
        <begin position="188"/>
        <end position="216"/>
    </location>
</feature>
<keyword evidence="3 6" id="KW-0863">Zinc-finger</keyword>
<dbReference type="GO" id="GO:0000398">
    <property type="term" value="P:mRNA splicing, via spliceosome"/>
    <property type="evidence" value="ECO:0007669"/>
    <property type="project" value="InterPro"/>
</dbReference>
<dbReference type="SMART" id="SM00360">
    <property type="entry name" value="RRM"/>
    <property type="match status" value="1"/>
</dbReference>
<evidence type="ECO:0000256" key="2">
    <source>
        <dbReference type="ARBA" id="ARBA00022737"/>
    </source>
</evidence>
<dbReference type="InterPro" id="IPR000504">
    <property type="entry name" value="RRM_dom"/>
</dbReference>
<feature type="domain" description="C3H1-type" evidence="10">
    <location>
        <begin position="325"/>
        <end position="352"/>
    </location>
</feature>
<evidence type="ECO:0000256" key="4">
    <source>
        <dbReference type="ARBA" id="ARBA00022833"/>
    </source>
</evidence>
<dbReference type="GO" id="GO:0089701">
    <property type="term" value="C:U2AF complex"/>
    <property type="evidence" value="ECO:0007669"/>
    <property type="project" value="InterPro"/>
</dbReference>
<dbReference type="SUPFAM" id="SSF90229">
    <property type="entry name" value="CCCH zinc finger"/>
    <property type="match status" value="1"/>
</dbReference>
<gene>
    <name evidence="11" type="ORF">ALEPTO_LOCUS671</name>
</gene>
<evidence type="ECO:0000256" key="8">
    <source>
        <dbReference type="SAM" id="MobiDB-lite"/>
    </source>
</evidence>
<feature type="zinc finger region" description="C3H1-type" evidence="6">
    <location>
        <begin position="325"/>
        <end position="352"/>
    </location>
</feature>
<dbReference type="Gene3D" id="3.30.70.330">
    <property type="match status" value="1"/>
</dbReference>
<dbReference type="InterPro" id="IPR012677">
    <property type="entry name" value="Nucleotide-bd_a/b_plait_sf"/>
</dbReference>
<keyword evidence="4 6" id="KW-0862">Zinc</keyword>
<feature type="compositionally biased region" description="Low complexity" evidence="8">
    <location>
        <begin position="172"/>
        <end position="182"/>
    </location>
</feature>
<dbReference type="PANTHER" id="PTHR12620">
    <property type="entry name" value="U2 SNRNP AUXILIARY FACTOR, SMALL SUBUNIT"/>
    <property type="match status" value="1"/>
</dbReference>
<dbReference type="EMBL" id="CAJVPS010000052">
    <property type="protein sequence ID" value="CAG8445799.1"/>
    <property type="molecule type" value="Genomic_DNA"/>
</dbReference>
<dbReference type="Pfam" id="PF00076">
    <property type="entry name" value="RRM_1"/>
    <property type="match status" value="1"/>
</dbReference>
<keyword evidence="12" id="KW-1185">Reference proteome</keyword>
<feature type="coiled-coil region" evidence="7">
    <location>
        <begin position="103"/>
        <end position="150"/>
    </location>
</feature>
<evidence type="ECO:0000259" key="9">
    <source>
        <dbReference type="PROSITE" id="PS50102"/>
    </source>
</evidence>
<keyword evidence="2" id="KW-0677">Repeat</keyword>
<dbReference type="OrthoDB" id="423462at2759"/>
<evidence type="ECO:0000256" key="5">
    <source>
        <dbReference type="PROSITE-ProRule" id="PRU00176"/>
    </source>
</evidence>
<dbReference type="SMART" id="SM00361">
    <property type="entry name" value="RRM_1"/>
    <property type="match status" value="1"/>
</dbReference>
<dbReference type="GO" id="GO:0003723">
    <property type="term" value="F:RNA binding"/>
    <property type="evidence" value="ECO:0007669"/>
    <property type="project" value="UniProtKB-UniRule"/>
</dbReference>
<organism evidence="11 12">
    <name type="scientific">Ambispora leptoticha</name>
    <dbReference type="NCBI Taxonomy" id="144679"/>
    <lineage>
        <taxon>Eukaryota</taxon>
        <taxon>Fungi</taxon>
        <taxon>Fungi incertae sedis</taxon>
        <taxon>Mucoromycota</taxon>
        <taxon>Glomeromycotina</taxon>
        <taxon>Glomeromycetes</taxon>
        <taxon>Archaeosporales</taxon>
        <taxon>Ambisporaceae</taxon>
        <taxon>Ambispora</taxon>
    </lineage>
</organism>
<evidence type="ECO:0000256" key="7">
    <source>
        <dbReference type="SAM" id="Coils"/>
    </source>
</evidence>
<dbReference type="Proteomes" id="UP000789508">
    <property type="component" value="Unassembled WGS sequence"/>
</dbReference>
<dbReference type="AlphaFoldDB" id="A0A9N8VCT2"/>
<comment type="caution">
    <text evidence="11">The sequence shown here is derived from an EMBL/GenBank/DDBJ whole genome shotgun (WGS) entry which is preliminary data.</text>
</comment>
<protein>
    <submittedName>
        <fullName evidence="11">14598_t:CDS:1</fullName>
    </submittedName>
</protein>
<evidence type="ECO:0000313" key="12">
    <source>
        <dbReference type="Proteomes" id="UP000789508"/>
    </source>
</evidence>
<reference evidence="11" key="1">
    <citation type="submission" date="2021-06" db="EMBL/GenBank/DDBJ databases">
        <authorList>
            <person name="Kallberg Y."/>
            <person name="Tangrot J."/>
            <person name="Rosling A."/>
        </authorList>
    </citation>
    <scope>NUCLEOTIDE SEQUENCE</scope>
    <source>
        <strain evidence="11">FL130A</strain>
    </source>
</reference>
<feature type="region of interest" description="Disordered" evidence="8">
    <location>
        <begin position="1"/>
        <end position="47"/>
    </location>
</feature>
<feature type="compositionally biased region" description="Basic and acidic residues" evidence="8">
    <location>
        <begin position="33"/>
        <end position="42"/>
    </location>
</feature>
<feature type="domain" description="RRM" evidence="9">
    <location>
        <begin position="220"/>
        <end position="323"/>
    </location>
</feature>
<dbReference type="SMART" id="SM00356">
    <property type="entry name" value="ZnF_C3H1"/>
    <property type="match status" value="2"/>
</dbReference>
<feature type="compositionally biased region" description="Basic and acidic residues" evidence="8">
    <location>
        <begin position="15"/>
        <end position="26"/>
    </location>
</feature>